<name>A0ABN3YQU7_CHLPN</name>
<dbReference type="EMBL" id="AE009440">
    <property type="protein sequence ID" value="AAP98731.1"/>
    <property type="molecule type" value="Genomic_DNA"/>
</dbReference>
<gene>
    <name evidence="1" type="ordered locus">CpB0803</name>
</gene>
<keyword evidence="2" id="KW-1185">Reference proteome</keyword>
<evidence type="ECO:0000313" key="2">
    <source>
        <dbReference type="Proteomes" id="UP000000424"/>
    </source>
</evidence>
<dbReference type="Proteomes" id="UP000000424">
    <property type="component" value="Chromosome"/>
</dbReference>
<evidence type="ECO:0008006" key="3">
    <source>
        <dbReference type="Google" id="ProtNLM"/>
    </source>
</evidence>
<accession>A0ABN3YQU7</accession>
<proteinExistence type="predicted"/>
<reference evidence="1" key="1">
    <citation type="submission" date="2002-05" db="EMBL/GenBank/DDBJ databases">
        <title>The genome sequence of Chlamydia pneumoniae TW183 and comparison with other Chlamydia strains based on whole genome sequence analysis.</title>
        <authorList>
            <person name="Geng M.M."/>
            <person name="Schuhmacher A."/>
            <person name="Muehldorfer I."/>
            <person name="Bensch K.W."/>
            <person name="Schaefer K.P."/>
            <person name="Schneider S."/>
            <person name="Pohl T."/>
            <person name="Essig A."/>
            <person name="Marre R."/>
            <person name="Melchers K."/>
        </authorList>
    </citation>
    <scope>NUCLEOTIDE SEQUENCE [LARGE SCALE GENOMIC DNA]</scope>
    <source>
        <strain evidence="1">TW-183</strain>
    </source>
</reference>
<organism evidence="1 2">
    <name type="scientific">Chlamydia pneumoniae</name>
    <name type="common">Chlamydophila pneumoniae</name>
    <dbReference type="NCBI Taxonomy" id="83558"/>
    <lineage>
        <taxon>Bacteria</taxon>
        <taxon>Pseudomonadati</taxon>
        <taxon>Chlamydiota</taxon>
        <taxon>Chlamydiia</taxon>
        <taxon>Chlamydiales</taxon>
        <taxon>Chlamydiaceae</taxon>
        <taxon>Chlamydia/Chlamydophila group</taxon>
        <taxon>Chlamydia</taxon>
    </lineage>
</organism>
<protein>
    <recommendedName>
        <fullName evidence="3">Chlamydophila pneumoniae plasmid DNA</fullName>
    </recommendedName>
</protein>
<evidence type="ECO:0000313" key="1">
    <source>
        <dbReference type="EMBL" id="AAP98731.1"/>
    </source>
</evidence>
<sequence>MEAPMNEGIHSVCFQKTPRLTAKSVVSMEMLLTTQQLPSAEGMPSVANLEADFLRAEALLAEMREIRGCLEQSLRTLVPSE</sequence>